<keyword evidence="1 3" id="KW-0812">Transmembrane</keyword>
<dbReference type="PATRIC" id="fig|1339327.3.peg.2628"/>
<feature type="transmembrane region" description="Helical" evidence="1">
    <location>
        <begin position="21"/>
        <end position="40"/>
    </location>
</feature>
<dbReference type="Proteomes" id="UP000022082">
    <property type="component" value="Unassembled WGS sequence"/>
</dbReference>
<accession>A0A015XAP0</accession>
<dbReference type="InterPro" id="IPR054246">
    <property type="entry name" value="DUF6973"/>
</dbReference>
<proteinExistence type="predicted"/>
<keyword evidence="1" id="KW-0472">Membrane</keyword>
<evidence type="ECO:0000259" key="2">
    <source>
        <dbReference type="Pfam" id="PF22322"/>
    </source>
</evidence>
<name>A0A015XAP0_BACFG</name>
<evidence type="ECO:0000256" key="1">
    <source>
        <dbReference type="SAM" id="Phobius"/>
    </source>
</evidence>
<evidence type="ECO:0000313" key="3">
    <source>
        <dbReference type="EMBL" id="EXZ28783.1"/>
    </source>
</evidence>
<evidence type="ECO:0000313" key="4">
    <source>
        <dbReference type="Proteomes" id="UP000022082"/>
    </source>
</evidence>
<reference evidence="3 4" key="1">
    <citation type="submission" date="2014-02" db="EMBL/GenBank/DDBJ databases">
        <authorList>
            <person name="Sears C."/>
            <person name="Carroll K."/>
            <person name="Sack B.R."/>
            <person name="Qadri F."/>
            <person name="Myers L.L."/>
            <person name="Chung G.-T."/>
            <person name="Escheverria P."/>
            <person name="Fraser C.M."/>
            <person name="Sadzewicz L."/>
            <person name="Shefchek K.A."/>
            <person name="Tallon L."/>
            <person name="Das S.P."/>
            <person name="Daugherty S."/>
            <person name="Mongodin E.F."/>
        </authorList>
    </citation>
    <scope>NUCLEOTIDE SEQUENCE [LARGE SCALE GENOMIC DNA]</scope>
    <source>
        <strain evidence="3 4">S36L11</strain>
    </source>
</reference>
<protein>
    <submittedName>
        <fullName evidence="3">Putative transmembrane protein</fullName>
    </submittedName>
</protein>
<dbReference type="RefSeq" id="WP_025814153.1">
    <property type="nucleotide sequence ID" value="NZ_JGDJ01000191.1"/>
</dbReference>
<organism evidence="3 4">
    <name type="scientific">Bacteroides fragilis str. S36L11</name>
    <dbReference type="NCBI Taxonomy" id="1339327"/>
    <lineage>
        <taxon>Bacteria</taxon>
        <taxon>Pseudomonadati</taxon>
        <taxon>Bacteroidota</taxon>
        <taxon>Bacteroidia</taxon>
        <taxon>Bacteroidales</taxon>
        <taxon>Bacteroidaceae</taxon>
        <taxon>Bacteroides</taxon>
    </lineage>
</organism>
<dbReference type="Pfam" id="PF22322">
    <property type="entry name" value="DUF6973"/>
    <property type="match status" value="1"/>
</dbReference>
<comment type="caution">
    <text evidence="3">The sequence shown here is derived from an EMBL/GenBank/DDBJ whole genome shotgun (WGS) entry which is preliminary data.</text>
</comment>
<keyword evidence="1" id="KW-1133">Transmembrane helix</keyword>
<dbReference type="EMBL" id="JGDJ01000191">
    <property type="protein sequence ID" value="EXZ28783.1"/>
    <property type="molecule type" value="Genomic_DNA"/>
</dbReference>
<dbReference type="AlphaFoldDB" id="A0A015XAP0"/>
<sequence>MKKYRKVYISPGEFEYNKSKGILYEGFVIGVGYAYIRFITPTVKRLLYANPACYYFDTIKVQELDISEETIILSFPPLASEPSSKGLSAVARTAKFALSHPLIAAEIGYWIKGSTNISTNAVRFATRNDVLSGGDGAESNAFRHTLWQSYITNRHGIEIATSIGNAHEENPDVNLRNRRFRTQLDADQTIDLLNNQIGRSLGNTAPIGMRDMALRVLEVFYRDGLYTAKQSEDGSWYIDRTKITQEQYNSLKKFYEIANDFGRSKEEQDEIMKNAAKRDEKLLDEYEKHWHSIR</sequence>
<feature type="domain" description="DUF6973" evidence="2">
    <location>
        <begin position="114"/>
        <end position="204"/>
    </location>
</feature>
<gene>
    <name evidence="3" type="ORF">M136_1999</name>
</gene>